<feature type="compositionally biased region" description="Low complexity" evidence="1">
    <location>
        <begin position="345"/>
        <end position="368"/>
    </location>
</feature>
<feature type="compositionally biased region" description="Low complexity" evidence="1">
    <location>
        <begin position="553"/>
        <end position="570"/>
    </location>
</feature>
<feature type="compositionally biased region" description="Basic and acidic residues" evidence="1">
    <location>
        <begin position="958"/>
        <end position="987"/>
    </location>
</feature>
<feature type="region of interest" description="Disordered" evidence="1">
    <location>
        <begin position="774"/>
        <end position="858"/>
    </location>
</feature>
<reference evidence="2" key="1">
    <citation type="submission" date="2020-11" db="EMBL/GenBank/DDBJ databases">
        <authorList>
            <consortium name="DOE Joint Genome Institute"/>
            <person name="Ahrendt S."/>
            <person name="Riley R."/>
            <person name="Andreopoulos W."/>
            <person name="Labutti K."/>
            <person name="Pangilinan J."/>
            <person name="Ruiz-Duenas F.J."/>
            <person name="Barrasa J.M."/>
            <person name="Sanchez-Garcia M."/>
            <person name="Camarero S."/>
            <person name="Miyauchi S."/>
            <person name="Serrano A."/>
            <person name="Linde D."/>
            <person name="Babiker R."/>
            <person name="Drula E."/>
            <person name="Ayuso-Fernandez I."/>
            <person name="Pacheco R."/>
            <person name="Padilla G."/>
            <person name="Ferreira P."/>
            <person name="Barriuso J."/>
            <person name="Kellner H."/>
            <person name="Castanera R."/>
            <person name="Alfaro M."/>
            <person name="Ramirez L."/>
            <person name="Pisabarro A.G."/>
            <person name="Kuo A."/>
            <person name="Tritt A."/>
            <person name="Lipzen A."/>
            <person name="He G."/>
            <person name="Yan M."/>
            <person name="Ng V."/>
            <person name="Cullen D."/>
            <person name="Martin F."/>
            <person name="Rosso M.-N."/>
            <person name="Henrissat B."/>
            <person name="Hibbett D."/>
            <person name="Martinez A.T."/>
            <person name="Grigoriev I.V."/>
        </authorList>
    </citation>
    <scope>NUCLEOTIDE SEQUENCE</scope>
    <source>
        <strain evidence="2">CBS 247.69</strain>
    </source>
</reference>
<feature type="compositionally biased region" description="Polar residues" evidence="1">
    <location>
        <begin position="802"/>
        <end position="828"/>
    </location>
</feature>
<gene>
    <name evidence="2" type="ORF">BDZ94DRAFT_1260396</name>
</gene>
<protein>
    <submittedName>
        <fullName evidence="2">Uncharacterized protein</fullName>
    </submittedName>
</protein>
<feature type="region of interest" description="Disordered" evidence="1">
    <location>
        <begin position="315"/>
        <end position="627"/>
    </location>
</feature>
<feature type="region of interest" description="Disordered" evidence="1">
    <location>
        <begin position="126"/>
        <end position="253"/>
    </location>
</feature>
<feature type="compositionally biased region" description="Polar residues" evidence="1">
    <location>
        <begin position="399"/>
        <end position="408"/>
    </location>
</feature>
<feature type="region of interest" description="Disordered" evidence="1">
    <location>
        <begin position="286"/>
        <end position="305"/>
    </location>
</feature>
<feature type="region of interest" description="Disordered" evidence="1">
    <location>
        <begin position="654"/>
        <end position="719"/>
    </location>
</feature>
<feature type="region of interest" description="Disordered" evidence="1">
    <location>
        <begin position="1"/>
        <end position="63"/>
    </location>
</feature>
<dbReference type="OrthoDB" id="3216045at2759"/>
<feature type="compositionally biased region" description="Pro residues" evidence="1">
    <location>
        <begin position="212"/>
        <end position="224"/>
    </location>
</feature>
<feature type="compositionally biased region" description="Low complexity" evidence="1">
    <location>
        <begin position="175"/>
        <end position="192"/>
    </location>
</feature>
<feature type="compositionally biased region" description="Polar residues" evidence="1">
    <location>
        <begin position="948"/>
        <end position="957"/>
    </location>
</feature>
<evidence type="ECO:0000256" key="1">
    <source>
        <dbReference type="SAM" id="MobiDB-lite"/>
    </source>
</evidence>
<feature type="compositionally biased region" description="Low complexity" evidence="1">
    <location>
        <begin position="442"/>
        <end position="481"/>
    </location>
</feature>
<keyword evidence="3" id="KW-1185">Reference proteome</keyword>
<dbReference type="AlphaFoldDB" id="A0A9P6CEF6"/>
<dbReference type="PANTHER" id="PTHR24216">
    <property type="entry name" value="PAXILLIN-RELATED"/>
    <property type="match status" value="1"/>
</dbReference>
<comment type="caution">
    <text evidence="2">The sequence shown here is derived from an EMBL/GenBank/DDBJ whole genome shotgun (WGS) entry which is preliminary data.</text>
</comment>
<feature type="region of interest" description="Disordered" evidence="1">
    <location>
        <begin position="922"/>
        <end position="1014"/>
    </location>
</feature>
<feature type="compositionally biased region" description="Polar residues" evidence="1">
    <location>
        <begin position="416"/>
        <end position="433"/>
    </location>
</feature>
<dbReference type="EMBL" id="MU150268">
    <property type="protein sequence ID" value="KAF9462817.1"/>
    <property type="molecule type" value="Genomic_DNA"/>
</dbReference>
<accession>A0A9P6CEF6</accession>
<evidence type="ECO:0000313" key="3">
    <source>
        <dbReference type="Proteomes" id="UP000807353"/>
    </source>
</evidence>
<feature type="compositionally biased region" description="Polar residues" evidence="1">
    <location>
        <begin position="228"/>
        <end position="239"/>
    </location>
</feature>
<feature type="compositionally biased region" description="Polar residues" evidence="1">
    <location>
        <begin position="1"/>
        <end position="11"/>
    </location>
</feature>
<feature type="compositionally biased region" description="Basic and acidic residues" evidence="1">
    <location>
        <begin position="833"/>
        <end position="854"/>
    </location>
</feature>
<feature type="compositionally biased region" description="Low complexity" evidence="1">
    <location>
        <begin position="493"/>
        <end position="518"/>
    </location>
</feature>
<name>A0A9P6CEF6_9AGAR</name>
<feature type="compositionally biased region" description="Low complexity" evidence="1">
    <location>
        <begin position="20"/>
        <end position="52"/>
    </location>
</feature>
<sequence>MATPRSPQTPFSIPAQPKRSAFPSSIPSARRASTSSAVSSPNISSASVSTPSPLSPNAPTGIPTFRTLRSLLPFGPNKQPTPVSATVATSTNVLRSPFANFGSVRRSMTRERNASFSAELPVISIERTPDSAEEPVIRKSVSCSRLEKPLPDEPPAESEGSSNLLQEEDDTIVLSSGRPSARTPSPSPAVAADLSTILEADTSGISKHIPFSPDPSRSPSPPFTPNSQSEAQPEQNSSRPEQETDTDTSVLDLSTTHLTDQVLDAMMAEDSGSAKQWLNADKAIIIDEDDGRGSPPDAEPSFNLGALDPDLAALLSPHRLPPSSNVKHLSIIPQPRRISDVAQGSPNSPQFSDSNPSPSSPGFPSGPQKSLVRSRLPRQQSSLPRLRPPSVHSPISPAFTVTPTTPKSGSDDETRATTVRNSSSESFATQTQRHPPAPPSPLSSSLSASTHAPNSSASVSASTSNSTRSISSTSLSARRAAPQTRIVTPSTIASRAVAPPATSTPSMSSRFPSFSSKRPPLRQMLSGPSSPSEWGENIPPAKWGDMDQTSQLTSTSPSYSARTSSPSRPSIDSTTRGSLDRGPLRPSLESSPLAGENSSASPRIPFDSPERSVLQPSPRLPFETPARPSLDLLRSGIVRDRLAASTSSISALSARVRKRSMSVQERLGQSFRGDFTSSSGMDSHRRRDELGVDEGRPSSSLSGRLGRKAGGDRPPATEWLGPRTVKAFKAAGLMDFEREGERGGGNLSVVGRFASIRSTSEYSPRTHSRMAFSEAGGSALGGGSASRRGSGTFSQYGLMESPTFTASSGSRDTPRSASTAPTSVSGSSFGFLGRDREKDRDRDEMRELKDKHATETGALLGALSDSQRTTRMLRDENGELRDRLEGLGHVVVENEKLRRVVDDLRQEVGDLRMQLLKTGSRLGTWGGTGTGRRSGLSTPIPPNEDDTWSNPRPTNGDISRDRDQHRGTLTETNQKYDHLHPNHDRLDISGPASSSTPAAKTHHRRFSTTSSIFPVPPPNMTMLLHDNDHDDTMSNASMSHSRYSMVHTPPMSIRGKHNAQNSSIASVASISPTTANFSMVTGSPGSLFLRPEHEVHLGDLESLDLGVRGGDGEQGVDDDWD</sequence>
<dbReference type="Proteomes" id="UP000807353">
    <property type="component" value="Unassembled WGS sequence"/>
</dbReference>
<feature type="compositionally biased region" description="Basic and acidic residues" evidence="1">
    <location>
        <begin position="682"/>
        <end position="696"/>
    </location>
</feature>
<organism evidence="2 3">
    <name type="scientific">Collybia nuda</name>
    <dbReference type="NCBI Taxonomy" id="64659"/>
    <lineage>
        <taxon>Eukaryota</taxon>
        <taxon>Fungi</taxon>
        <taxon>Dikarya</taxon>
        <taxon>Basidiomycota</taxon>
        <taxon>Agaricomycotina</taxon>
        <taxon>Agaricomycetes</taxon>
        <taxon>Agaricomycetidae</taxon>
        <taxon>Agaricales</taxon>
        <taxon>Tricholomatineae</taxon>
        <taxon>Clitocybaceae</taxon>
        <taxon>Collybia</taxon>
    </lineage>
</organism>
<proteinExistence type="predicted"/>
<evidence type="ECO:0000313" key="2">
    <source>
        <dbReference type="EMBL" id="KAF9462817.1"/>
    </source>
</evidence>